<comment type="caution">
    <text evidence="1">The sequence shown here is derived from an EMBL/GenBank/DDBJ whole genome shotgun (WGS) entry which is preliminary data.</text>
</comment>
<gene>
    <name evidence="1" type="ORF">L1987_78334</name>
</gene>
<accession>A0ACB8ZCJ9</accession>
<evidence type="ECO:0000313" key="1">
    <source>
        <dbReference type="EMBL" id="KAI3695338.1"/>
    </source>
</evidence>
<keyword evidence="2" id="KW-1185">Reference proteome</keyword>
<reference evidence="1 2" key="2">
    <citation type="journal article" date="2022" name="Mol. Ecol. Resour.">
        <title>The genomes of chicory, endive, great burdock and yacon provide insights into Asteraceae paleo-polyploidization history and plant inulin production.</title>
        <authorList>
            <person name="Fan W."/>
            <person name="Wang S."/>
            <person name="Wang H."/>
            <person name="Wang A."/>
            <person name="Jiang F."/>
            <person name="Liu H."/>
            <person name="Zhao H."/>
            <person name="Xu D."/>
            <person name="Zhang Y."/>
        </authorList>
    </citation>
    <scope>NUCLEOTIDE SEQUENCE [LARGE SCALE GENOMIC DNA]</scope>
    <source>
        <strain evidence="2">cv. Yunnan</strain>
        <tissue evidence="1">Leaves</tissue>
    </source>
</reference>
<reference evidence="2" key="1">
    <citation type="journal article" date="2022" name="Mol. Ecol. Resour.">
        <title>The genomes of chicory, endive, great burdock and yacon provide insights into Asteraceae palaeo-polyploidization history and plant inulin production.</title>
        <authorList>
            <person name="Fan W."/>
            <person name="Wang S."/>
            <person name="Wang H."/>
            <person name="Wang A."/>
            <person name="Jiang F."/>
            <person name="Liu H."/>
            <person name="Zhao H."/>
            <person name="Xu D."/>
            <person name="Zhang Y."/>
        </authorList>
    </citation>
    <scope>NUCLEOTIDE SEQUENCE [LARGE SCALE GENOMIC DNA]</scope>
    <source>
        <strain evidence="2">cv. Yunnan</strain>
    </source>
</reference>
<sequence length="133" mass="14730">MAENENWLDTSSSNDEIDVTNFCLMASNCTSSESSNDSTSKVSFSNSRVNKLVTKLTKDFHELDNEFELEKQKSSQSIEKEPRNSGQGIGFTRGSGSSLQTKFIKASEGVNIELKSKISDSLVITRETSRKYG</sequence>
<name>A0ACB8ZCJ9_9ASTR</name>
<evidence type="ECO:0000313" key="2">
    <source>
        <dbReference type="Proteomes" id="UP001056120"/>
    </source>
</evidence>
<organism evidence="1 2">
    <name type="scientific">Smallanthus sonchifolius</name>
    <dbReference type="NCBI Taxonomy" id="185202"/>
    <lineage>
        <taxon>Eukaryota</taxon>
        <taxon>Viridiplantae</taxon>
        <taxon>Streptophyta</taxon>
        <taxon>Embryophyta</taxon>
        <taxon>Tracheophyta</taxon>
        <taxon>Spermatophyta</taxon>
        <taxon>Magnoliopsida</taxon>
        <taxon>eudicotyledons</taxon>
        <taxon>Gunneridae</taxon>
        <taxon>Pentapetalae</taxon>
        <taxon>asterids</taxon>
        <taxon>campanulids</taxon>
        <taxon>Asterales</taxon>
        <taxon>Asteraceae</taxon>
        <taxon>Asteroideae</taxon>
        <taxon>Heliantheae alliance</taxon>
        <taxon>Millerieae</taxon>
        <taxon>Smallanthus</taxon>
    </lineage>
</organism>
<dbReference type="EMBL" id="CM042043">
    <property type="protein sequence ID" value="KAI3695338.1"/>
    <property type="molecule type" value="Genomic_DNA"/>
</dbReference>
<proteinExistence type="predicted"/>
<dbReference type="Proteomes" id="UP001056120">
    <property type="component" value="Linkage Group LG26"/>
</dbReference>
<protein>
    <submittedName>
        <fullName evidence="1">Uncharacterized protein</fullName>
    </submittedName>
</protein>